<comment type="similarity">
    <text evidence="1">Belongs to the Gfa family.</text>
</comment>
<evidence type="ECO:0000256" key="4">
    <source>
        <dbReference type="ARBA" id="ARBA00023239"/>
    </source>
</evidence>
<dbReference type="PANTHER" id="PTHR33337">
    <property type="entry name" value="GFA DOMAIN-CONTAINING PROTEIN"/>
    <property type="match status" value="1"/>
</dbReference>
<gene>
    <name evidence="6" type="ORF">SAMN04488040_3062</name>
</gene>
<organism evidence="6 7">
    <name type="scientific">Sulfitobacter marinus</name>
    <dbReference type="NCBI Taxonomy" id="394264"/>
    <lineage>
        <taxon>Bacteria</taxon>
        <taxon>Pseudomonadati</taxon>
        <taxon>Pseudomonadota</taxon>
        <taxon>Alphaproteobacteria</taxon>
        <taxon>Rhodobacterales</taxon>
        <taxon>Roseobacteraceae</taxon>
        <taxon>Sulfitobacter</taxon>
    </lineage>
</organism>
<evidence type="ECO:0000313" key="7">
    <source>
        <dbReference type="Proteomes" id="UP000199239"/>
    </source>
</evidence>
<name>A0A1I6V3C3_9RHOB</name>
<dbReference type="SUPFAM" id="SSF51316">
    <property type="entry name" value="Mss4-like"/>
    <property type="match status" value="1"/>
</dbReference>
<keyword evidence="3" id="KW-0862">Zinc</keyword>
<dbReference type="PROSITE" id="PS51891">
    <property type="entry name" value="CENP_V_GFA"/>
    <property type="match status" value="1"/>
</dbReference>
<evidence type="ECO:0000259" key="5">
    <source>
        <dbReference type="PROSITE" id="PS51891"/>
    </source>
</evidence>
<protein>
    <submittedName>
        <fullName evidence="6">Uncharacterized conserved protein</fullName>
    </submittedName>
</protein>
<reference evidence="7" key="1">
    <citation type="submission" date="2016-10" db="EMBL/GenBank/DDBJ databases">
        <authorList>
            <person name="Varghese N."/>
            <person name="Submissions S."/>
        </authorList>
    </citation>
    <scope>NUCLEOTIDE SEQUENCE [LARGE SCALE GENOMIC DNA]</scope>
    <source>
        <strain evidence="7">DSM 23422</strain>
    </source>
</reference>
<evidence type="ECO:0000313" key="6">
    <source>
        <dbReference type="EMBL" id="SFT08172.1"/>
    </source>
</evidence>
<dbReference type="AlphaFoldDB" id="A0A1I6V3C3"/>
<evidence type="ECO:0000256" key="3">
    <source>
        <dbReference type="ARBA" id="ARBA00022833"/>
    </source>
</evidence>
<dbReference type="PANTHER" id="PTHR33337:SF40">
    <property type="entry name" value="CENP-V_GFA DOMAIN-CONTAINING PROTEIN-RELATED"/>
    <property type="match status" value="1"/>
</dbReference>
<dbReference type="GO" id="GO:0046872">
    <property type="term" value="F:metal ion binding"/>
    <property type="evidence" value="ECO:0007669"/>
    <property type="project" value="UniProtKB-KW"/>
</dbReference>
<dbReference type="Pfam" id="PF04828">
    <property type="entry name" value="GFA"/>
    <property type="match status" value="1"/>
</dbReference>
<evidence type="ECO:0000256" key="2">
    <source>
        <dbReference type="ARBA" id="ARBA00022723"/>
    </source>
</evidence>
<keyword evidence="2" id="KW-0479">Metal-binding</keyword>
<dbReference type="Gene3D" id="3.90.1590.10">
    <property type="entry name" value="glutathione-dependent formaldehyde- activating enzyme (gfa)"/>
    <property type="match status" value="1"/>
</dbReference>
<evidence type="ECO:0000256" key="1">
    <source>
        <dbReference type="ARBA" id="ARBA00005495"/>
    </source>
</evidence>
<feature type="domain" description="CENP-V/GFA" evidence="5">
    <location>
        <begin position="1"/>
        <end position="113"/>
    </location>
</feature>
<dbReference type="InterPro" id="IPR011057">
    <property type="entry name" value="Mss4-like_sf"/>
</dbReference>
<dbReference type="EMBL" id="FPAJ01000005">
    <property type="protein sequence ID" value="SFT08172.1"/>
    <property type="molecule type" value="Genomic_DNA"/>
</dbReference>
<dbReference type="STRING" id="394264.SAMN04488040_3062"/>
<keyword evidence="4" id="KW-0456">Lyase</keyword>
<dbReference type="GO" id="GO:0016846">
    <property type="term" value="F:carbon-sulfur lyase activity"/>
    <property type="evidence" value="ECO:0007669"/>
    <property type="project" value="InterPro"/>
</dbReference>
<sequence length="138" mass="14896">MSGRCLCGAVTVTATASDPILRACHCTMCQQHTSSVFVNIRADQDSIVMNGPVKVFKSSDWAQRAFCEDCGSTLWYGLIHDNSRNLAAGLFENAGGATLAIEYYTDVCPQGYALAGDHQKLTRKQTLALFAPDEGEAQ</sequence>
<dbReference type="Proteomes" id="UP000199239">
    <property type="component" value="Unassembled WGS sequence"/>
</dbReference>
<dbReference type="InterPro" id="IPR006913">
    <property type="entry name" value="CENP-V/GFA"/>
</dbReference>
<keyword evidence="7" id="KW-1185">Reference proteome</keyword>
<proteinExistence type="inferred from homology"/>
<accession>A0A1I6V3C3</accession>